<keyword evidence="1" id="KW-0812">Transmembrane</keyword>
<gene>
    <name evidence="2" type="ORF">ACFOOI_12265</name>
</gene>
<keyword evidence="3" id="KW-1185">Reference proteome</keyword>
<evidence type="ECO:0000313" key="3">
    <source>
        <dbReference type="Proteomes" id="UP001595616"/>
    </source>
</evidence>
<proteinExistence type="predicted"/>
<sequence length="176" mass="20171">MMYLLWALINIGLFLFFIAVSFKATILLREKLGLFASVIFVFGLLSFIGHSSNDNENKESNSTQIKTWEFANGDSLKINGTDFLHIDLEKTLFSKYELRLKYGKDKERNLVIPISAYSSNSGFISGTNWKPFSININATNDKNKFEYMVLGIVEWKILGIAFYFEPKDYTGFLVTK</sequence>
<dbReference type="EMBL" id="JBHRYQ010000001">
    <property type="protein sequence ID" value="MFC3811431.1"/>
    <property type="molecule type" value="Genomic_DNA"/>
</dbReference>
<evidence type="ECO:0000256" key="1">
    <source>
        <dbReference type="SAM" id="Phobius"/>
    </source>
</evidence>
<feature type="transmembrane region" description="Helical" evidence="1">
    <location>
        <begin position="6"/>
        <end position="25"/>
    </location>
</feature>
<accession>A0ABV7YZK6</accession>
<evidence type="ECO:0000313" key="2">
    <source>
        <dbReference type="EMBL" id="MFC3811431.1"/>
    </source>
</evidence>
<keyword evidence="1" id="KW-1133">Transmembrane helix</keyword>
<reference evidence="3" key="1">
    <citation type="journal article" date="2019" name="Int. J. Syst. Evol. Microbiol.">
        <title>The Global Catalogue of Microorganisms (GCM) 10K type strain sequencing project: providing services to taxonomists for standard genome sequencing and annotation.</title>
        <authorList>
            <consortium name="The Broad Institute Genomics Platform"/>
            <consortium name="The Broad Institute Genome Sequencing Center for Infectious Disease"/>
            <person name="Wu L."/>
            <person name="Ma J."/>
        </authorList>
    </citation>
    <scope>NUCLEOTIDE SEQUENCE [LARGE SCALE GENOMIC DNA]</scope>
    <source>
        <strain evidence="3">CECT 7956</strain>
    </source>
</reference>
<keyword evidence="1" id="KW-0472">Membrane</keyword>
<dbReference type="Proteomes" id="UP001595616">
    <property type="component" value="Unassembled WGS sequence"/>
</dbReference>
<comment type="caution">
    <text evidence="2">The sequence shown here is derived from an EMBL/GenBank/DDBJ whole genome shotgun (WGS) entry which is preliminary data.</text>
</comment>
<organism evidence="2 3">
    <name type="scientific">Lacihabitans lacunae</name>
    <dbReference type="NCBI Taxonomy" id="1028214"/>
    <lineage>
        <taxon>Bacteria</taxon>
        <taxon>Pseudomonadati</taxon>
        <taxon>Bacteroidota</taxon>
        <taxon>Cytophagia</taxon>
        <taxon>Cytophagales</taxon>
        <taxon>Leadbetterellaceae</taxon>
        <taxon>Lacihabitans</taxon>
    </lineage>
</organism>
<name>A0ABV7YZK6_9BACT</name>
<feature type="transmembrane region" description="Helical" evidence="1">
    <location>
        <begin position="32"/>
        <end position="50"/>
    </location>
</feature>
<protein>
    <submittedName>
        <fullName evidence="2">Uncharacterized protein</fullName>
    </submittedName>
</protein>
<dbReference type="RefSeq" id="WP_379838270.1">
    <property type="nucleotide sequence ID" value="NZ_JBHRYQ010000001.1"/>
</dbReference>